<comment type="caution">
    <text evidence="9">The sequence shown here is derived from an EMBL/GenBank/DDBJ whole genome shotgun (WGS) entry which is preliminary data.</text>
</comment>
<keyword evidence="4 8" id="KW-0547">Nucleotide-binding</keyword>
<dbReference type="GO" id="GO:0005829">
    <property type="term" value="C:cytosol"/>
    <property type="evidence" value="ECO:0007669"/>
    <property type="project" value="TreeGrafter"/>
</dbReference>
<keyword evidence="1 8" id="KW-0963">Cytoplasm</keyword>
<dbReference type="InParanoid" id="A0A2I1DQ33"/>
<dbReference type="CDD" id="cd03109">
    <property type="entry name" value="DTBS"/>
    <property type="match status" value="1"/>
</dbReference>
<comment type="pathway">
    <text evidence="8">Cofactor biosynthesis; biotin biosynthesis; biotin from 7,8-diaminononanoate: step 1/2.</text>
</comment>
<dbReference type="FunFam" id="3.40.50.300:FF:000292">
    <property type="entry name" value="ATP-dependent dethiobiotin synthetase BioD"/>
    <property type="match status" value="1"/>
</dbReference>
<comment type="similarity">
    <text evidence="8">Belongs to the dethiobiotin synthetase family.</text>
</comment>
<dbReference type="SUPFAM" id="SSF52540">
    <property type="entry name" value="P-loop containing nucleoside triphosphate hydrolases"/>
    <property type="match status" value="1"/>
</dbReference>
<evidence type="ECO:0000256" key="7">
    <source>
        <dbReference type="ARBA" id="ARBA00022842"/>
    </source>
</evidence>
<dbReference type="EMBL" id="MXAV01000004">
    <property type="protein sequence ID" value="PKY11957.1"/>
    <property type="molecule type" value="Genomic_DNA"/>
</dbReference>
<accession>A0A2I1DQ33</accession>
<dbReference type="Pfam" id="PF13500">
    <property type="entry name" value="AAA_26"/>
    <property type="match status" value="1"/>
</dbReference>
<dbReference type="AlphaFoldDB" id="A0A2I1DQ33"/>
<dbReference type="GO" id="GO:0004141">
    <property type="term" value="F:dethiobiotin synthase activity"/>
    <property type="evidence" value="ECO:0007669"/>
    <property type="project" value="UniProtKB-UniRule"/>
</dbReference>
<gene>
    <name evidence="8" type="primary">bioD</name>
    <name evidence="9" type="ORF">B1757_00980</name>
</gene>
<protein>
    <recommendedName>
        <fullName evidence="8">ATP-dependent dethiobiotin synthetase BioD</fullName>
        <ecNumber evidence="8">6.3.3.3</ecNumber>
    </recommendedName>
    <alternativeName>
        <fullName evidence="8">DTB synthetase</fullName>
        <shortName evidence="8">DTBS</shortName>
    </alternativeName>
    <alternativeName>
        <fullName evidence="8">Dethiobiotin synthase</fullName>
    </alternativeName>
</protein>
<comment type="subcellular location">
    <subcellularLocation>
        <location evidence="8">Cytoplasm</location>
    </subcellularLocation>
</comment>
<evidence type="ECO:0000256" key="1">
    <source>
        <dbReference type="ARBA" id="ARBA00022490"/>
    </source>
</evidence>
<dbReference type="RefSeq" id="WP_101536547.1">
    <property type="nucleotide sequence ID" value="NZ_MXAV01000004.1"/>
</dbReference>
<feature type="active site" evidence="8">
    <location>
        <position position="51"/>
    </location>
</feature>
<reference evidence="9 10" key="1">
    <citation type="submission" date="2017-03" db="EMBL/GenBank/DDBJ databases">
        <title>Draft genime sequence of the acidophilic sulfur-oxidizing bacterium Acidithiobacillus sp. SH, isolated from seawater.</title>
        <authorList>
            <person name="Sharmin S."/>
            <person name="Tokuhisa M."/>
            <person name="Kanao T."/>
            <person name="Kamimura K."/>
        </authorList>
    </citation>
    <scope>NUCLEOTIDE SEQUENCE [LARGE SCALE GENOMIC DNA]</scope>
    <source>
        <strain evidence="9 10">SH</strain>
    </source>
</reference>
<evidence type="ECO:0000256" key="8">
    <source>
        <dbReference type="HAMAP-Rule" id="MF_00336"/>
    </source>
</evidence>
<keyword evidence="2 8" id="KW-0436">Ligase</keyword>
<feature type="binding site" evidence="8">
    <location>
        <position position="65"/>
    </location>
    <ligand>
        <name>Mg(2+)</name>
        <dbReference type="ChEBI" id="CHEBI:18420"/>
    </ligand>
</feature>
<proteinExistence type="inferred from homology"/>
<dbReference type="OrthoDB" id="9802097at2"/>
<keyword evidence="6 8" id="KW-0067">ATP-binding</keyword>
<keyword evidence="10" id="KW-1185">Reference proteome</keyword>
<evidence type="ECO:0000256" key="5">
    <source>
        <dbReference type="ARBA" id="ARBA00022756"/>
    </source>
</evidence>
<comment type="cofactor">
    <cofactor evidence="8">
        <name>Mg(2+)</name>
        <dbReference type="ChEBI" id="CHEBI:18420"/>
    </cofactor>
</comment>
<evidence type="ECO:0000313" key="9">
    <source>
        <dbReference type="EMBL" id="PKY11957.1"/>
    </source>
</evidence>
<dbReference type="Gene3D" id="3.40.50.300">
    <property type="entry name" value="P-loop containing nucleotide triphosphate hydrolases"/>
    <property type="match status" value="1"/>
</dbReference>
<dbReference type="GO" id="GO:0042803">
    <property type="term" value="F:protein homodimerization activity"/>
    <property type="evidence" value="ECO:0007669"/>
    <property type="project" value="UniProtKB-ARBA"/>
</dbReference>
<comment type="caution">
    <text evidence="8">Lacks conserved residue(s) required for the propagation of feature annotation.</text>
</comment>
<comment type="catalytic activity">
    <reaction evidence="8">
        <text>(7R,8S)-7,8-diammoniononanoate + CO2 + ATP = (4R,5S)-dethiobiotin + ADP + phosphate + 3 H(+)</text>
        <dbReference type="Rhea" id="RHEA:15805"/>
        <dbReference type="ChEBI" id="CHEBI:15378"/>
        <dbReference type="ChEBI" id="CHEBI:16526"/>
        <dbReference type="ChEBI" id="CHEBI:30616"/>
        <dbReference type="ChEBI" id="CHEBI:43474"/>
        <dbReference type="ChEBI" id="CHEBI:149469"/>
        <dbReference type="ChEBI" id="CHEBI:149473"/>
        <dbReference type="ChEBI" id="CHEBI:456216"/>
        <dbReference type="EC" id="6.3.3.3"/>
    </reaction>
</comment>
<feature type="binding site" evidence="8">
    <location>
        <begin position="186"/>
        <end position="187"/>
    </location>
    <ligand>
        <name>ATP</name>
        <dbReference type="ChEBI" id="CHEBI:30616"/>
    </ligand>
</feature>
<evidence type="ECO:0000256" key="3">
    <source>
        <dbReference type="ARBA" id="ARBA00022723"/>
    </source>
</evidence>
<dbReference type="Proteomes" id="UP000234329">
    <property type="component" value="Unassembled WGS sequence"/>
</dbReference>
<dbReference type="EC" id="6.3.3.3" evidence="8"/>
<feature type="binding site" evidence="8">
    <location>
        <position position="65"/>
    </location>
    <ligand>
        <name>ATP</name>
        <dbReference type="ChEBI" id="CHEBI:30616"/>
    </ligand>
</feature>
<keyword evidence="5 8" id="KW-0093">Biotin biosynthesis</keyword>
<keyword evidence="7 8" id="KW-0460">Magnesium</keyword>
<feature type="binding site" evidence="8">
    <location>
        <position position="30"/>
    </location>
    <ligand>
        <name>Mg(2+)</name>
        <dbReference type="ChEBI" id="CHEBI:18420"/>
    </ligand>
</feature>
<dbReference type="UniPathway" id="UPA00078">
    <property type="reaction ID" value="UER00161"/>
</dbReference>
<feature type="binding site" evidence="8">
    <location>
        <position position="55"/>
    </location>
    <ligand>
        <name>substrate</name>
    </ligand>
</feature>
<name>A0A2I1DQ33_9PROT</name>
<feature type="binding site" evidence="8">
    <location>
        <position position="215"/>
    </location>
    <ligand>
        <name>ATP</name>
        <dbReference type="ChEBI" id="CHEBI:30616"/>
    </ligand>
</feature>
<dbReference type="PANTHER" id="PTHR43210">
    <property type="entry name" value="DETHIOBIOTIN SYNTHETASE"/>
    <property type="match status" value="1"/>
</dbReference>
<dbReference type="InterPro" id="IPR004472">
    <property type="entry name" value="DTB_synth_BioD"/>
</dbReference>
<dbReference type="NCBIfam" id="TIGR00347">
    <property type="entry name" value="bioD"/>
    <property type="match status" value="1"/>
</dbReference>
<keyword evidence="3 8" id="KW-0479">Metal-binding</keyword>
<dbReference type="PIRSF" id="PIRSF006755">
    <property type="entry name" value="DTB_synth"/>
    <property type="match status" value="1"/>
</dbReference>
<evidence type="ECO:0000313" key="10">
    <source>
        <dbReference type="Proteomes" id="UP000234329"/>
    </source>
</evidence>
<dbReference type="GO" id="GO:0000287">
    <property type="term" value="F:magnesium ion binding"/>
    <property type="evidence" value="ECO:0007669"/>
    <property type="project" value="UniProtKB-UniRule"/>
</dbReference>
<dbReference type="FunCoup" id="A0A2I1DQ33">
    <property type="interactions" value="419"/>
</dbReference>
<feature type="binding site" evidence="8">
    <location>
        <begin position="126"/>
        <end position="129"/>
    </location>
    <ligand>
        <name>ATP</name>
        <dbReference type="ChEBI" id="CHEBI:30616"/>
    </ligand>
</feature>
<evidence type="ECO:0000256" key="2">
    <source>
        <dbReference type="ARBA" id="ARBA00022598"/>
    </source>
</evidence>
<sequence length="234" mass="25055">MNTLPHRKSASGLRPRGLFITGTDTGVGKTAVTAALAQRCRKEMPRVAALKPIVSGMEASGQWTDVEILRAASTPPRSFAETCLYALDPPIAPHWAAAQAGLVLNRSQIHQFIQSQSASMDAVLVEGAGGFLVPLGEDWGFADLARDLQFPVLLVVGLRLGAINHALLSVEAIIARGLPMAGWVANHLQTDLAPGTLETLQRLMPIPCLGEIPFQAAASSAWRSQFLSLPTEWY</sequence>
<dbReference type="PANTHER" id="PTHR43210:SF5">
    <property type="entry name" value="DETHIOBIOTIN SYNTHETASE"/>
    <property type="match status" value="1"/>
</dbReference>
<feature type="binding site" evidence="8">
    <location>
        <position position="126"/>
    </location>
    <ligand>
        <name>Mg(2+)</name>
        <dbReference type="ChEBI" id="CHEBI:18420"/>
    </ligand>
</feature>
<dbReference type="GO" id="GO:0005524">
    <property type="term" value="F:ATP binding"/>
    <property type="evidence" value="ECO:0007669"/>
    <property type="project" value="UniProtKB-UniRule"/>
</dbReference>
<organism evidence="9 10">
    <name type="scientific">Acidithiobacillus marinus</name>
    <dbReference type="NCBI Taxonomy" id="187490"/>
    <lineage>
        <taxon>Bacteria</taxon>
        <taxon>Pseudomonadati</taxon>
        <taxon>Pseudomonadota</taxon>
        <taxon>Acidithiobacillia</taxon>
        <taxon>Acidithiobacillales</taxon>
        <taxon>Acidithiobacillaceae</taxon>
        <taxon>Acidithiobacillus</taxon>
    </lineage>
</organism>
<comment type="function">
    <text evidence="8">Catalyzes a mechanistically unusual reaction, the ATP-dependent insertion of CO2 between the N7 and N8 nitrogen atoms of 7,8-diaminopelargonic acid (DAPA, also called 7,8-diammoniononanoate) to form a ureido ring.</text>
</comment>
<evidence type="ECO:0000256" key="6">
    <source>
        <dbReference type="ARBA" id="ARBA00022840"/>
    </source>
</evidence>
<comment type="subunit">
    <text evidence="8">Homodimer.</text>
</comment>
<dbReference type="InterPro" id="IPR027417">
    <property type="entry name" value="P-loop_NTPase"/>
</dbReference>
<dbReference type="HAMAP" id="MF_00336">
    <property type="entry name" value="BioD"/>
    <property type="match status" value="1"/>
</dbReference>
<dbReference type="GO" id="GO:0009102">
    <property type="term" value="P:biotin biosynthetic process"/>
    <property type="evidence" value="ECO:0007669"/>
    <property type="project" value="UniProtKB-UniRule"/>
</dbReference>
<evidence type="ECO:0000256" key="4">
    <source>
        <dbReference type="ARBA" id="ARBA00022741"/>
    </source>
</evidence>